<evidence type="ECO:0000313" key="4">
    <source>
        <dbReference type="Proteomes" id="UP000076874"/>
    </source>
</evidence>
<feature type="domain" description="Aminoglycoside phosphotransferase" evidence="2">
    <location>
        <begin position="86"/>
        <end position="349"/>
    </location>
</feature>
<dbReference type="GO" id="GO:0016301">
    <property type="term" value="F:kinase activity"/>
    <property type="evidence" value="ECO:0007669"/>
    <property type="project" value="UniProtKB-KW"/>
</dbReference>
<evidence type="ECO:0000256" key="1">
    <source>
        <dbReference type="SAM" id="MobiDB-lite"/>
    </source>
</evidence>
<comment type="caution">
    <text evidence="3">The sequence shown here is derived from an EMBL/GenBank/DDBJ whole genome shotgun (WGS) entry which is preliminary data.</text>
</comment>
<name>A0A167VGT0_9HYPO</name>
<dbReference type="Pfam" id="PF01636">
    <property type="entry name" value="APH"/>
    <property type="match status" value="1"/>
</dbReference>
<evidence type="ECO:0000313" key="3">
    <source>
        <dbReference type="EMBL" id="OAA62597.1"/>
    </source>
</evidence>
<dbReference type="InterPro" id="IPR002575">
    <property type="entry name" value="Aminoglycoside_PTrfase"/>
</dbReference>
<dbReference type="AlphaFoldDB" id="A0A167VGT0"/>
<organism evidence="3 4">
    <name type="scientific">Niveomyces insectorum RCEF 264</name>
    <dbReference type="NCBI Taxonomy" id="1081102"/>
    <lineage>
        <taxon>Eukaryota</taxon>
        <taxon>Fungi</taxon>
        <taxon>Dikarya</taxon>
        <taxon>Ascomycota</taxon>
        <taxon>Pezizomycotina</taxon>
        <taxon>Sordariomycetes</taxon>
        <taxon>Hypocreomycetidae</taxon>
        <taxon>Hypocreales</taxon>
        <taxon>Cordycipitaceae</taxon>
        <taxon>Niveomyces</taxon>
    </lineage>
</organism>
<proteinExistence type="predicted"/>
<dbReference type="EMBL" id="AZHD01000006">
    <property type="protein sequence ID" value="OAA62597.1"/>
    <property type="molecule type" value="Genomic_DNA"/>
</dbReference>
<dbReference type="SUPFAM" id="SSF56112">
    <property type="entry name" value="Protein kinase-like (PK-like)"/>
    <property type="match status" value="1"/>
</dbReference>
<feature type="region of interest" description="Disordered" evidence="1">
    <location>
        <begin position="402"/>
        <end position="428"/>
    </location>
</feature>
<protein>
    <submittedName>
        <fullName evidence="3">Protein kinase-like domain protein</fullName>
    </submittedName>
</protein>
<dbReference type="InterPro" id="IPR011009">
    <property type="entry name" value="Kinase-like_dom_sf"/>
</dbReference>
<reference evidence="3 4" key="1">
    <citation type="journal article" date="2016" name="Genome Biol. Evol.">
        <title>Divergent and convergent evolution of fungal pathogenicity.</title>
        <authorList>
            <person name="Shang Y."/>
            <person name="Xiao G."/>
            <person name="Zheng P."/>
            <person name="Cen K."/>
            <person name="Zhan S."/>
            <person name="Wang C."/>
        </authorList>
    </citation>
    <scope>NUCLEOTIDE SEQUENCE [LARGE SCALE GENOMIC DNA]</scope>
    <source>
        <strain evidence="3 4">RCEF 264</strain>
    </source>
</reference>
<keyword evidence="3" id="KW-0808">Transferase</keyword>
<dbReference type="PANTHER" id="PTHR21310">
    <property type="entry name" value="AMINOGLYCOSIDE PHOSPHOTRANSFERASE-RELATED-RELATED"/>
    <property type="match status" value="1"/>
</dbReference>
<dbReference type="Gene3D" id="3.90.1200.10">
    <property type="match status" value="1"/>
</dbReference>
<feature type="compositionally biased region" description="Polar residues" evidence="1">
    <location>
        <begin position="402"/>
        <end position="418"/>
    </location>
</feature>
<evidence type="ECO:0000259" key="2">
    <source>
        <dbReference type="Pfam" id="PF01636"/>
    </source>
</evidence>
<dbReference type="OrthoDB" id="5412996at2759"/>
<dbReference type="InterPro" id="IPR051678">
    <property type="entry name" value="AGP_Transferase"/>
</dbReference>
<keyword evidence="4" id="KW-1185">Reference proteome</keyword>
<accession>A0A167VGT0</accession>
<sequence length="505" mass="57202">MDTSIPTFLLRYVPDDLHLDDVYQSEEYAAWEKLTAPENDGLLEEFVTGLLNGKRGRATRVGPTYPGSCNVVVRFCFPDAGPDVALRFPKPGAQTATAAALLDEKTVNEARWMQYLRARTTIPIPEVYVYGTAAEGLPYMGPFILMEWMAGENLYAYLVSRPPSLKLDDIFTQVAGFLWELYHLRLDKIGSVSEAAEGGLWSVTGRPLTWDMQQMFCDNPTLSTDAWPTGPLHSGRAYFHFVSRHQHSLLWAVRNLNVPCRYDAETNQSVQADHESALDRDAVERIARCRFKARRGFTALVDQFYPDDEYDSLCDCPFVPYNLDLGPRNMLIDRTTGRITGVIDWEYTNAMPAQFACDPPLWLALILPRACLQSDSFSSFRKHYPPYLERFLAAVKRVENQKTTAKTTSEPSTRTQTGAVREEHPSLSERMRQSWQSKRCWFDFAANYSDQVDGIYEAELRGISRGAVSSRPEEEDEYAKFAVEQSVAYVREVGRREYGDGAATG</sequence>
<keyword evidence="3" id="KW-0418">Kinase</keyword>
<dbReference type="PANTHER" id="PTHR21310:SF37">
    <property type="entry name" value="AMINOGLYCOSIDE PHOSPHOTRANSFERASE DOMAIN-CONTAINING PROTEIN"/>
    <property type="match status" value="1"/>
</dbReference>
<gene>
    <name evidence="3" type="ORF">SPI_04137</name>
</gene>
<dbReference type="Proteomes" id="UP000076874">
    <property type="component" value="Unassembled WGS sequence"/>
</dbReference>